<comment type="caution">
    <text evidence="2">The sequence shown here is derived from an EMBL/GenBank/DDBJ whole genome shotgun (WGS) entry which is preliminary data.</text>
</comment>
<dbReference type="Proteomes" id="UP000030832">
    <property type="component" value="Unassembled WGS sequence"/>
</dbReference>
<sequence>MKANKKHQFNMPTEANTRGEYGIRTEVNSAHPEHTIDRYAGDSVNEHKELERANEDIAEDEISQIINNS</sequence>
<evidence type="ECO:0000313" key="2">
    <source>
        <dbReference type="EMBL" id="KHF38889.1"/>
    </source>
</evidence>
<proteinExistence type="predicted"/>
<gene>
    <name evidence="2" type="ORF">LQ50_18325</name>
</gene>
<dbReference type="EMBL" id="JRJU01000027">
    <property type="protein sequence ID" value="KHF38889.1"/>
    <property type="molecule type" value="Genomic_DNA"/>
</dbReference>
<accession>A0A0B0IFT2</accession>
<keyword evidence="3" id="KW-1185">Reference proteome</keyword>
<name>A0A0B0IFT2_9BACI</name>
<dbReference type="OrthoDB" id="2970389at2"/>
<protein>
    <recommendedName>
        <fullName evidence="4">DUF4025 domain-containing protein</fullName>
    </recommendedName>
</protein>
<evidence type="ECO:0008006" key="4">
    <source>
        <dbReference type="Google" id="ProtNLM"/>
    </source>
</evidence>
<feature type="region of interest" description="Disordered" evidence="1">
    <location>
        <begin position="1"/>
        <end position="30"/>
    </location>
</feature>
<evidence type="ECO:0000313" key="3">
    <source>
        <dbReference type="Proteomes" id="UP000030832"/>
    </source>
</evidence>
<evidence type="ECO:0000256" key="1">
    <source>
        <dbReference type="SAM" id="MobiDB-lite"/>
    </source>
</evidence>
<dbReference type="RefSeq" id="WP_034631635.1">
    <property type="nucleotide sequence ID" value="NZ_JRJU01000027.1"/>
</dbReference>
<reference evidence="2 3" key="1">
    <citation type="submission" date="2014-09" db="EMBL/GenBank/DDBJ databases">
        <title>Genome sequencing and annotation of Bacillus Okhensis strain Kh10-101T.</title>
        <authorList>
            <person name="Prakash J.S."/>
        </authorList>
    </citation>
    <scope>NUCLEOTIDE SEQUENCE [LARGE SCALE GENOMIC DNA]</scope>
    <source>
        <strain evidence="3">Kh10-101T</strain>
    </source>
</reference>
<organism evidence="2 3">
    <name type="scientific">Halalkalibacter okhensis</name>
    <dbReference type="NCBI Taxonomy" id="333138"/>
    <lineage>
        <taxon>Bacteria</taxon>
        <taxon>Bacillati</taxon>
        <taxon>Bacillota</taxon>
        <taxon>Bacilli</taxon>
        <taxon>Bacillales</taxon>
        <taxon>Bacillaceae</taxon>
        <taxon>Halalkalibacter</taxon>
    </lineage>
</organism>
<dbReference type="AlphaFoldDB" id="A0A0B0IFT2"/>